<comment type="caution">
    <text evidence="7">The sequence shown here is derived from an EMBL/GenBank/DDBJ whole genome shotgun (WGS) entry which is preliminary data.</text>
</comment>
<dbReference type="SMART" id="SM00255">
    <property type="entry name" value="TIR"/>
    <property type="match status" value="1"/>
</dbReference>
<dbReference type="SUPFAM" id="SSF52200">
    <property type="entry name" value="Toll/Interleukin receptor TIR domain"/>
    <property type="match status" value="1"/>
</dbReference>
<dbReference type="Gene3D" id="3.40.50.10140">
    <property type="entry name" value="Toll/interleukin-1 receptor homology (TIR) domain"/>
    <property type="match status" value="1"/>
</dbReference>
<evidence type="ECO:0000259" key="6">
    <source>
        <dbReference type="PROSITE" id="PS50104"/>
    </source>
</evidence>
<feature type="region of interest" description="Disordered" evidence="5">
    <location>
        <begin position="1651"/>
        <end position="1719"/>
    </location>
</feature>
<dbReference type="InterPro" id="IPR002182">
    <property type="entry name" value="NB-ARC"/>
</dbReference>
<dbReference type="PROSITE" id="PS50104">
    <property type="entry name" value="TIR"/>
    <property type="match status" value="1"/>
</dbReference>
<sequence length="1748" mass="196567">MAAHDRASTSYSSGSFLYDVFLSFRGEETRNNFTGFLHRALKRERITVFMDNEDLCAGEEIQPALLEAIHRSKISIPVFSKGYAESKWCLMELVEIVRGYRCNGQIILPIFLDVEPTDVRRQSGSFEGSFQKHKKRFDAEIIESWKEALTVVGQISGYELKQVNGNQPKLVDVVVDRILSERSSNQLVDIKNPIGLEERVHDLLFLVNSNIKGVPFVGICGIGGIGKTTIAMTLYNHIFKRFRMSSFLANIREKALGPNGLVFLQEQLIYSLTKKEVDGKILDVSDGKEFIRNRLQGENVLLILDDVDHHSQLDALAIECNWFDPSSMIIITSRDEHILNVAKVDKDNIYRPKELDVEQSIQLFSQHAFSRDQPPEDYEQLSHDVLHLAGGLPLALKVLGSTFSDIREKEIWQSMLQKLRRIPNKEIHMNLKVSYDNLEDDEKTIFLDAACFFVGWSKETVISMWDACGFDTVSILKKLTQRFLLKFSKRVSFLPSEIMSDSYDELRMHDQIQAMGRRIVLEESLREPSERSRLCFREEILEVLEEHKGTRKIEGILPSFYDEWFSSVCLHKEDLAMMSKLRFLYIDGAQYSQGDFPCLPSSLKWLSWRRCPLKSIPTNFYHKKLVHMDLSKSPITQAWTNRPQNENEWFQKLKILRLRECVHLSESPDFSWFPNLELLDVGDCYGMVNLHKSIGDLKSLVGLYLDGTQIEQLPNSICKLSSLKYLSLRSCSSLKNLPESIGDLKSLVELDLDRTNIEQLPNSICRLSCLKRLILRSCSSLKELPKLIGDLKSLVEFHLDGTKIELLPNSICWLSSLKRLMLTWCLSLKNLPESIGDLKSLVELHLDGTKFELLPNSICRLSSLKVLILSSCSSLKILPRLIGDLKSLVELDLKGIQIEEIPNCICRLSSLKNLFLSSCTSLKSLPESIGDLKSLVELSLDGTEVDELPNSACKLSSLEKLNLSLCESLNKLPESIGDLKSLVELSLDGTKIEELPNSICKLRFLKKLSLSKCKSLNKLPEFIGDLKSLIELFLNGTKIEELPQSTFMLSSLKRLNLRGCVSLKRLPGSIYYLKSLVELCLDQTKIKKLPDGIGLLEKLEVLSLLDCSHLVRLTICMPSMRRQSSDDSPMLPCLVELNIGSRLRSSFPPWISGLPQLQKLLLHRCTRLESLPELPRTLTSLVVANCRSLQRLPDFSGLKNLKLLRLHNCKKLEEIQGLEGTESLEQLYMYHCNTITGARRKIHAQGTLLVNDGLQRSDSMNVSDRINKGLRFCVVFAFSNEQKAQRNLREGELVLIQLSLEASIHQKDRKILSAITMPIEGVEFTSKHDMIYIHYFEGFDWFGLPLEGKDTIEITCSEVQRITEPYNYQYVIDGEVKFCKLLLEKENTDSEQKMPNLEPNISMVAEFFNCSNDDAGRSRFSLEEVEIRSNLGSNSVPIQDRFAPEDVERNNSGSYHVSVPGRFAPEEVEMSNSGSDYVSAQGRFATDEVEMSNLGSNSVPTQAKERYNETVDSNVHDQKLQLGLPGRGQTGSDIDQTLQLGQSGRGQAGYDCGIDLNLCSNLNYWPDLFDQGQAGGPNSDPVWPLGQFVQGQAGASDFDPELPLGQSIQFQTDYGIDLNCWSGLVGQPDYSIDLNCWVDLFNLDRDGGPDSDPVLSLGQSVQGQAGGPDSGLVLTLGQSTQSVQGQAGGPDSDPVLTLGQPVQSQAGRNGGKAENPNLSLALGWPEGTSRATKRARLDVHDEGSFIMS</sequence>
<feature type="domain" description="TIR" evidence="6">
    <location>
        <begin position="16"/>
        <end position="182"/>
    </location>
</feature>
<dbReference type="Gene3D" id="3.40.50.300">
    <property type="entry name" value="P-loop containing nucleotide triphosphate hydrolases"/>
    <property type="match status" value="1"/>
</dbReference>
<dbReference type="FunFam" id="3.40.50.10140:FF:000007">
    <property type="entry name" value="Disease resistance protein (TIR-NBS-LRR class)"/>
    <property type="match status" value="1"/>
</dbReference>
<dbReference type="GO" id="GO:0006952">
    <property type="term" value="P:defense response"/>
    <property type="evidence" value="ECO:0007669"/>
    <property type="project" value="UniProtKB-KW"/>
</dbReference>
<dbReference type="InterPro" id="IPR000157">
    <property type="entry name" value="TIR_dom"/>
</dbReference>
<evidence type="ECO:0000313" key="8">
    <source>
        <dbReference type="Proteomes" id="UP001141806"/>
    </source>
</evidence>
<dbReference type="GO" id="GO:0051707">
    <property type="term" value="P:response to other organism"/>
    <property type="evidence" value="ECO:0007669"/>
    <property type="project" value="UniProtKB-ARBA"/>
</dbReference>
<dbReference type="Pfam" id="PF23598">
    <property type="entry name" value="LRR_14"/>
    <property type="match status" value="3"/>
</dbReference>
<keyword evidence="3" id="KW-0611">Plant defense</keyword>
<keyword evidence="4" id="KW-0520">NAD</keyword>
<dbReference type="OrthoDB" id="5985090at2759"/>
<name>A0A9Q0L2W1_9MAGN</name>
<dbReference type="SMART" id="SM00382">
    <property type="entry name" value="AAA"/>
    <property type="match status" value="1"/>
</dbReference>
<evidence type="ECO:0000256" key="3">
    <source>
        <dbReference type="ARBA" id="ARBA00022821"/>
    </source>
</evidence>
<evidence type="ECO:0000256" key="1">
    <source>
        <dbReference type="ARBA" id="ARBA00022614"/>
    </source>
</evidence>
<proteinExistence type="predicted"/>
<dbReference type="InterPro" id="IPR055414">
    <property type="entry name" value="LRR_R13L4/SHOC2-like"/>
</dbReference>
<dbReference type="SUPFAM" id="SSF52058">
    <property type="entry name" value="L domain-like"/>
    <property type="match status" value="3"/>
</dbReference>
<dbReference type="InterPro" id="IPR035897">
    <property type="entry name" value="Toll_tir_struct_dom_sf"/>
</dbReference>
<dbReference type="GO" id="GO:0043531">
    <property type="term" value="F:ADP binding"/>
    <property type="evidence" value="ECO:0007669"/>
    <property type="project" value="InterPro"/>
</dbReference>
<dbReference type="InterPro" id="IPR058192">
    <property type="entry name" value="WHD_ROQ1-like"/>
</dbReference>
<dbReference type="InterPro" id="IPR044974">
    <property type="entry name" value="Disease_R_plants"/>
</dbReference>
<keyword evidence="2" id="KW-0677">Repeat</keyword>
<keyword evidence="8" id="KW-1185">Reference proteome</keyword>
<dbReference type="Pfam" id="PF23282">
    <property type="entry name" value="WHD_ROQ1"/>
    <property type="match status" value="1"/>
</dbReference>
<dbReference type="SUPFAM" id="SSF52540">
    <property type="entry name" value="P-loop containing nucleoside triphosphate hydrolases"/>
    <property type="match status" value="1"/>
</dbReference>
<dbReference type="EMBL" id="JAMYWD010000001">
    <property type="protein sequence ID" value="KAJ4981320.1"/>
    <property type="molecule type" value="Genomic_DNA"/>
</dbReference>
<evidence type="ECO:0000313" key="7">
    <source>
        <dbReference type="EMBL" id="KAJ4981320.1"/>
    </source>
</evidence>
<dbReference type="InterPro" id="IPR003591">
    <property type="entry name" value="Leu-rich_rpt_typical-subtyp"/>
</dbReference>
<dbReference type="Gene3D" id="1.10.8.430">
    <property type="entry name" value="Helical domain of apoptotic protease-activating factors"/>
    <property type="match status" value="1"/>
</dbReference>
<feature type="compositionally biased region" description="Polar residues" evidence="5">
    <location>
        <begin position="1676"/>
        <end position="1685"/>
    </location>
</feature>
<gene>
    <name evidence="7" type="ORF">NE237_032157</name>
</gene>
<dbReference type="Proteomes" id="UP001141806">
    <property type="component" value="Unassembled WGS sequence"/>
</dbReference>
<evidence type="ECO:0000256" key="5">
    <source>
        <dbReference type="SAM" id="MobiDB-lite"/>
    </source>
</evidence>
<dbReference type="PANTHER" id="PTHR11017">
    <property type="entry name" value="LEUCINE-RICH REPEAT-CONTAINING PROTEIN"/>
    <property type="match status" value="1"/>
</dbReference>
<protein>
    <recommendedName>
        <fullName evidence="6">TIR domain-containing protein</fullName>
    </recommendedName>
</protein>
<dbReference type="PRINTS" id="PR00364">
    <property type="entry name" value="DISEASERSIST"/>
</dbReference>
<dbReference type="SMART" id="SM00369">
    <property type="entry name" value="LRR_TYP"/>
    <property type="match status" value="9"/>
</dbReference>
<dbReference type="Pfam" id="PF01582">
    <property type="entry name" value="TIR"/>
    <property type="match status" value="1"/>
</dbReference>
<organism evidence="7 8">
    <name type="scientific">Protea cynaroides</name>
    <dbReference type="NCBI Taxonomy" id="273540"/>
    <lineage>
        <taxon>Eukaryota</taxon>
        <taxon>Viridiplantae</taxon>
        <taxon>Streptophyta</taxon>
        <taxon>Embryophyta</taxon>
        <taxon>Tracheophyta</taxon>
        <taxon>Spermatophyta</taxon>
        <taxon>Magnoliopsida</taxon>
        <taxon>Proteales</taxon>
        <taxon>Proteaceae</taxon>
        <taxon>Protea</taxon>
    </lineage>
</organism>
<dbReference type="InterPro" id="IPR032675">
    <property type="entry name" value="LRR_dom_sf"/>
</dbReference>
<dbReference type="PANTHER" id="PTHR11017:SF385">
    <property type="entry name" value="DISEASE RESISTANCE PROTEIN (TIR-NBS-LRR CLASS)-RELATED"/>
    <property type="match status" value="1"/>
</dbReference>
<dbReference type="Gene3D" id="3.80.10.10">
    <property type="entry name" value="Ribonuclease Inhibitor"/>
    <property type="match status" value="4"/>
</dbReference>
<evidence type="ECO:0000256" key="4">
    <source>
        <dbReference type="ARBA" id="ARBA00023027"/>
    </source>
</evidence>
<reference evidence="7" key="1">
    <citation type="journal article" date="2023" name="Plant J.">
        <title>The genome of the king protea, Protea cynaroides.</title>
        <authorList>
            <person name="Chang J."/>
            <person name="Duong T.A."/>
            <person name="Schoeman C."/>
            <person name="Ma X."/>
            <person name="Roodt D."/>
            <person name="Barker N."/>
            <person name="Li Z."/>
            <person name="Van de Peer Y."/>
            <person name="Mizrachi E."/>
        </authorList>
    </citation>
    <scope>NUCLEOTIDE SEQUENCE</scope>
    <source>
        <tissue evidence="7">Young leaves</tissue>
    </source>
</reference>
<keyword evidence="1" id="KW-0433">Leucine-rich repeat</keyword>
<dbReference type="InterPro" id="IPR042197">
    <property type="entry name" value="Apaf_helical"/>
</dbReference>
<dbReference type="Pfam" id="PF00931">
    <property type="entry name" value="NB-ARC"/>
    <property type="match status" value="1"/>
</dbReference>
<accession>A0A9Q0L2W1</accession>
<evidence type="ECO:0000256" key="2">
    <source>
        <dbReference type="ARBA" id="ARBA00022737"/>
    </source>
</evidence>
<dbReference type="InterPro" id="IPR027417">
    <property type="entry name" value="P-loop_NTPase"/>
</dbReference>
<dbReference type="GO" id="GO:0007165">
    <property type="term" value="P:signal transduction"/>
    <property type="evidence" value="ECO:0007669"/>
    <property type="project" value="InterPro"/>
</dbReference>
<dbReference type="InterPro" id="IPR003593">
    <property type="entry name" value="AAA+_ATPase"/>
</dbReference>